<evidence type="ECO:0000313" key="1">
    <source>
        <dbReference type="EMBL" id="KAK1604475.1"/>
    </source>
</evidence>
<accession>A0AAD8VH10</accession>
<dbReference type="EMBL" id="JAUUTY010000007">
    <property type="protein sequence ID" value="KAK1604475.1"/>
    <property type="molecule type" value="Genomic_DNA"/>
</dbReference>
<organism evidence="1 2">
    <name type="scientific">Lolium multiflorum</name>
    <name type="common">Italian ryegrass</name>
    <name type="synonym">Lolium perenne subsp. multiflorum</name>
    <dbReference type="NCBI Taxonomy" id="4521"/>
    <lineage>
        <taxon>Eukaryota</taxon>
        <taxon>Viridiplantae</taxon>
        <taxon>Streptophyta</taxon>
        <taxon>Embryophyta</taxon>
        <taxon>Tracheophyta</taxon>
        <taxon>Spermatophyta</taxon>
        <taxon>Magnoliopsida</taxon>
        <taxon>Liliopsida</taxon>
        <taxon>Poales</taxon>
        <taxon>Poaceae</taxon>
        <taxon>BOP clade</taxon>
        <taxon>Pooideae</taxon>
        <taxon>Poodae</taxon>
        <taxon>Poeae</taxon>
        <taxon>Poeae Chloroplast Group 2 (Poeae type)</taxon>
        <taxon>Loliodinae</taxon>
        <taxon>Loliinae</taxon>
        <taxon>Lolium</taxon>
    </lineage>
</organism>
<comment type="caution">
    <text evidence="1">The sequence shown here is derived from an EMBL/GenBank/DDBJ whole genome shotgun (WGS) entry which is preliminary data.</text>
</comment>
<name>A0AAD8VH10_LOLMU</name>
<dbReference type="PANTHER" id="PTHR33207">
    <property type="entry name" value="F-BOX DOMAIN CONTAINING PROTEIN-RELATED"/>
    <property type="match status" value="1"/>
</dbReference>
<evidence type="ECO:0000313" key="2">
    <source>
        <dbReference type="Proteomes" id="UP001231189"/>
    </source>
</evidence>
<sequence length="128" mass="14802">MIRINTDTLDIVDLPEQVDGCNFKAGETKDGELWIVYHSGLLLHVWIRSVDSDGTEIWVPQNRISFSAEIDQITQEMHASFRIVQVRSRYVYLSMTYMTPVGTQRRSFFSIAWTCCLRGHSMTISIRI</sequence>
<dbReference type="AlphaFoldDB" id="A0AAD8VH10"/>
<keyword evidence="2" id="KW-1185">Reference proteome</keyword>
<gene>
    <name evidence="1" type="ORF">QYE76_028148</name>
</gene>
<dbReference type="Proteomes" id="UP001231189">
    <property type="component" value="Unassembled WGS sequence"/>
</dbReference>
<proteinExistence type="predicted"/>
<protein>
    <submittedName>
        <fullName evidence="1">Uncharacterized protein</fullName>
    </submittedName>
</protein>
<reference evidence="1" key="1">
    <citation type="submission" date="2023-07" db="EMBL/GenBank/DDBJ databases">
        <title>A chromosome-level genome assembly of Lolium multiflorum.</title>
        <authorList>
            <person name="Chen Y."/>
            <person name="Copetti D."/>
            <person name="Kolliker R."/>
            <person name="Studer B."/>
        </authorList>
    </citation>
    <scope>NUCLEOTIDE SEQUENCE</scope>
    <source>
        <strain evidence="1">02402/16</strain>
        <tissue evidence="1">Leaf</tissue>
    </source>
</reference>